<evidence type="ECO:0000313" key="1">
    <source>
        <dbReference type="EMBL" id="QHT60671.1"/>
    </source>
</evidence>
<dbReference type="KEGG" id="plyc:GXP70_12450"/>
<evidence type="ECO:0000313" key="2">
    <source>
        <dbReference type="Proteomes" id="UP000476064"/>
    </source>
</evidence>
<dbReference type="AlphaFoldDB" id="A0A6C0FYX2"/>
<dbReference type="EMBL" id="CP048209">
    <property type="protein sequence ID" value="QHT60671.1"/>
    <property type="molecule type" value="Genomic_DNA"/>
</dbReference>
<keyword evidence="2" id="KW-1185">Reference proteome</keyword>
<reference evidence="1 2" key="1">
    <citation type="submission" date="2020-01" db="EMBL/GenBank/DDBJ databases">
        <title>Paenibacillus sp. nov., isolated from tomato rhizosphere.</title>
        <authorList>
            <person name="Weon H.-Y."/>
            <person name="Lee S.A."/>
        </authorList>
    </citation>
    <scope>NUCLEOTIDE SEQUENCE [LARGE SCALE GENOMIC DNA]</scope>
    <source>
        <strain evidence="1 2">12200R-189</strain>
    </source>
</reference>
<dbReference type="RefSeq" id="WP_162357066.1">
    <property type="nucleotide sequence ID" value="NZ_CP048209.1"/>
</dbReference>
<sequence length="639" mass="70052">MSIAIQHPPRMPDPPELRLGADANLLMSGGVNYKKDPTQVRDNQSPYMVNMFAIDRGSILNKRDGQAYVYASSLGGGGINGAYERLYQGVKVFAWGTAIYTQSGTSAPVSIMSGLANAKGSFFAFGGLLYYINGTNFVVISDTLTAAAVTPYVPTLLISTTPTGSGTPYEQANLLTPSFKISFSADGAATKFYFPFTGLDAAAVTVMVNGAAKTEGTHFTVNRTATPYAYVDFAAGTSPTGIIATGAPNNVIVTAAKTTAGNEAKVKNCRYAIDYGGDNDTRVFLWGNPSYPNRAIRSGLMDPTYWPENEFSDVGSASERLVACAKHYDKLVYLKERSLYFTTYTNPVTQGFWGASQIGASFPLYPINSAVGCDMPGSVQIIDNNIVFGNSDLGLFILLSTQVKDERDVRPISGNINGAPTRPGLLDLSVSDLQAASSVDFDGRYWLCVGNQAFVWDYRLSPFADTGDVAADEDRLSWFPQTNIKASCWIQDDRALYYGDRTTGRVVTFQPNYNDFGQPIPAVWQTKRFSFGLPDWLKTIKKAWFTSKAGGYSTVNIKYITEKGEKADSEDVNVNSFRWNTATWATWTWAVNEYPPPERIKPKMKKVVYFQIEFSNGNLNQNLSLMSLVIQYMVVKKVK</sequence>
<accession>A0A6C0FYX2</accession>
<proteinExistence type="predicted"/>
<gene>
    <name evidence="1" type="ORF">GXP70_12450</name>
</gene>
<name>A0A6C0FYX2_9BACL</name>
<organism evidence="1 2">
    <name type="scientific">Paenibacillus lycopersici</name>
    <dbReference type="NCBI Taxonomy" id="2704462"/>
    <lineage>
        <taxon>Bacteria</taxon>
        <taxon>Bacillati</taxon>
        <taxon>Bacillota</taxon>
        <taxon>Bacilli</taxon>
        <taxon>Bacillales</taxon>
        <taxon>Paenibacillaceae</taxon>
        <taxon>Paenibacillus</taxon>
    </lineage>
</organism>
<protein>
    <submittedName>
        <fullName evidence="1">Uncharacterized protein</fullName>
    </submittedName>
</protein>
<dbReference type="Proteomes" id="UP000476064">
    <property type="component" value="Chromosome"/>
</dbReference>